<dbReference type="Proteomes" id="UP000271098">
    <property type="component" value="Unassembled WGS sequence"/>
</dbReference>
<evidence type="ECO:0000313" key="1">
    <source>
        <dbReference type="EMBL" id="VDN42595.1"/>
    </source>
</evidence>
<keyword evidence="2" id="KW-1185">Reference proteome</keyword>
<sequence length="95" mass="11374">MRAFRLPLRFFLKRAGTVITKYSRPALRSEVLGRGLTLWGRVVIRPLALATYQKQWKRENVLGVNRRNFSLLRVCTSREVPERIKVFFFEKFLRF</sequence>
<dbReference type="AlphaFoldDB" id="A0A183ETF9"/>
<organism evidence="3">
    <name type="scientific">Gongylonema pulchrum</name>
    <dbReference type="NCBI Taxonomy" id="637853"/>
    <lineage>
        <taxon>Eukaryota</taxon>
        <taxon>Metazoa</taxon>
        <taxon>Ecdysozoa</taxon>
        <taxon>Nematoda</taxon>
        <taxon>Chromadorea</taxon>
        <taxon>Rhabditida</taxon>
        <taxon>Spirurina</taxon>
        <taxon>Spiruromorpha</taxon>
        <taxon>Spiruroidea</taxon>
        <taxon>Gongylonematidae</taxon>
        <taxon>Gongylonema</taxon>
    </lineage>
</organism>
<evidence type="ECO:0000313" key="2">
    <source>
        <dbReference type="Proteomes" id="UP000271098"/>
    </source>
</evidence>
<evidence type="ECO:0000313" key="3">
    <source>
        <dbReference type="WBParaSite" id="GPUH_0002428001-mRNA-1"/>
    </source>
</evidence>
<gene>
    <name evidence="1" type="ORF">GPUH_LOCUS24251</name>
</gene>
<dbReference type="WBParaSite" id="GPUH_0002428001-mRNA-1">
    <property type="protein sequence ID" value="GPUH_0002428001-mRNA-1"/>
    <property type="gene ID" value="GPUH_0002428001"/>
</dbReference>
<proteinExistence type="predicted"/>
<accession>A0A183ETF9</accession>
<protein>
    <submittedName>
        <fullName evidence="1 3">Uncharacterized protein</fullName>
    </submittedName>
</protein>
<name>A0A183ETF9_9BILA</name>
<reference evidence="1 2" key="2">
    <citation type="submission" date="2018-11" db="EMBL/GenBank/DDBJ databases">
        <authorList>
            <consortium name="Pathogen Informatics"/>
        </authorList>
    </citation>
    <scope>NUCLEOTIDE SEQUENCE [LARGE SCALE GENOMIC DNA]</scope>
</reference>
<dbReference type="EMBL" id="UYRT01100536">
    <property type="protein sequence ID" value="VDN42595.1"/>
    <property type="molecule type" value="Genomic_DNA"/>
</dbReference>
<dbReference type="OrthoDB" id="10467778at2759"/>
<reference evidence="3" key="1">
    <citation type="submission" date="2016-06" db="UniProtKB">
        <authorList>
            <consortium name="WormBaseParasite"/>
        </authorList>
    </citation>
    <scope>IDENTIFICATION</scope>
</reference>